<feature type="transmembrane region" description="Helical" evidence="1">
    <location>
        <begin position="91"/>
        <end position="110"/>
    </location>
</feature>
<keyword evidence="1" id="KW-0812">Transmembrane</keyword>
<dbReference type="Proteomes" id="UP000566819">
    <property type="component" value="Unassembled WGS sequence"/>
</dbReference>
<keyword evidence="3" id="KW-1185">Reference proteome</keyword>
<reference evidence="2 3" key="1">
    <citation type="submission" date="2020-03" db="EMBL/GenBank/DDBJ databases">
        <title>Draft Genome Sequence of Cudoniella acicularis.</title>
        <authorList>
            <person name="Buettner E."/>
            <person name="Kellner H."/>
        </authorList>
    </citation>
    <scope>NUCLEOTIDE SEQUENCE [LARGE SCALE GENOMIC DNA]</scope>
    <source>
        <strain evidence="2 3">DSM 108380</strain>
    </source>
</reference>
<keyword evidence="1" id="KW-0472">Membrane</keyword>
<comment type="caution">
    <text evidence="2">The sequence shown here is derived from an EMBL/GenBank/DDBJ whole genome shotgun (WGS) entry which is preliminary data.</text>
</comment>
<dbReference type="OrthoDB" id="3561495at2759"/>
<feature type="transmembrane region" description="Helical" evidence="1">
    <location>
        <begin position="122"/>
        <end position="147"/>
    </location>
</feature>
<feature type="transmembrane region" description="Helical" evidence="1">
    <location>
        <begin position="6"/>
        <end position="26"/>
    </location>
</feature>
<gene>
    <name evidence="2" type="ORF">G7Y89_g10715</name>
</gene>
<evidence type="ECO:0000256" key="1">
    <source>
        <dbReference type="SAM" id="Phobius"/>
    </source>
</evidence>
<dbReference type="AlphaFoldDB" id="A0A8H4RC76"/>
<organism evidence="2 3">
    <name type="scientific">Cudoniella acicularis</name>
    <dbReference type="NCBI Taxonomy" id="354080"/>
    <lineage>
        <taxon>Eukaryota</taxon>
        <taxon>Fungi</taxon>
        <taxon>Dikarya</taxon>
        <taxon>Ascomycota</taxon>
        <taxon>Pezizomycotina</taxon>
        <taxon>Leotiomycetes</taxon>
        <taxon>Helotiales</taxon>
        <taxon>Tricladiaceae</taxon>
        <taxon>Cudoniella</taxon>
    </lineage>
</organism>
<dbReference type="Pfam" id="PF11915">
    <property type="entry name" value="DUF3433"/>
    <property type="match status" value="1"/>
</dbReference>
<dbReference type="InterPro" id="IPR021840">
    <property type="entry name" value="DUF3433"/>
</dbReference>
<protein>
    <submittedName>
        <fullName evidence="2">Uncharacterized protein</fullName>
    </submittedName>
</protein>
<sequence>MKGKALLVPAFLAFGGLLALISYYHWSGANAAGQSNFIRNIYGFLRDRNIHRKTPYARLLKGSSAPQDLILLPTWQSPLSAVIRLLRRHHYLTAIVSAISLPTEFLPLLLTNIPFSFGTIKLAYTICNHAVMAILTLMIITTVVLIFRKPSGVGGLLRKPDNLASVAVYLAGEGDKCIFDSFAGLSVVRKEERDSIVKDIGVVYSPGFVDDAMEEVRINDDLRVRSLWPNAITQTGGIM</sequence>
<evidence type="ECO:0000313" key="3">
    <source>
        <dbReference type="Proteomes" id="UP000566819"/>
    </source>
</evidence>
<evidence type="ECO:0000313" key="2">
    <source>
        <dbReference type="EMBL" id="KAF4627437.1"/>
    </source>
</evidence>
<accession>A0A8H4RC76</accession>
<proteinExistence type="predicted"/>
<keyword evidence="1" id="KW-1133">Transmembrane helix</keyword>
<dbReference type="EMBL" id="JAAMPI010000969">
    <property type="protein sequence ID" value="KAF4627437.1"/>
    <property type="molecule type" value="Genomic_DNA"/>
</dbReference>
<name>A0A8H4RC76_9HELO</name>